<name>A0A512NHR2_9HYPH</name>
<keyword evidence="6 12" id="KW-0560">Oxidoreductase</keyword>
<evidence type="ECO:0000256" key="1">
    <source>
        <dbReference type="ARBA" id="ARBA00001970"/>
    </source>
</evidence>
<feature type="binding site" description="axial binding residue" evidence="12">
    <location>
        <position position="255"/>
    </location>
    <ligand>
        <name>heme</name>
        <dbReference type="ChEBI" id="CHEBI:30413"/>
    </ligand>
    <ligandPart>
        <name>Fe</name>
        <dbReference type="ChEBI" id="CHEBI:18248"/>
    </ligandPart>
</feature>
<dbReference type="EMBL" id="BKAJ01000101">
    <property type="protein sequence ID" value="GEP58494.1"/>
    <property type="molecule type" value="Genomic_DNA"/>
</dbReference>
<keyword evidence="9 12" id="KW-0472">Membrane</keyword>
<evidence type="ECO:0000256" key="6">
    <source>
        <dbReference type="ARBA" id="ARBA00023002"/>
    </source>
</evidence>
<evidence type="ECO:0000256" key="4">
    <source>
        <dbReference type="ARBA" id="ARBA00022723"/>
    </source>
</evidence>
<dbReference type="Pfam" id="PF02628">
    <property type="entry name" value="COX15-CtaA"/>
    <property type="match status" value="1"/>
</dbReference>
<evidence type="ECO:0000313" key="13">
    <source>
        <dbReference type="EMBL" id="GEP58494.1"/>
    </source>
</evidence>
<evidence type="ECO:0000256" key="3">
    <source>
        <dbReference type="ARBA" id="ARBA00022692"/>
    </source>
</evidence>
<keyword evidence="3 12" id="KW-0812">Transmembrane</keyword>
<reference evidence="13 14" key="1">
    <citation type="submission" date="2019-07" db="EMBL/GenBank/DDBJ databases">
        <title>Whole genome shotgun sequence of Reyranella soli NBRC 108950.</title>
        <authorList>
            <person name="Hosoyama A."/>
            <person name="Uohara A."/>
            <person name="Ohji S."/>
            <person name="Ichikawa N."/>
        </authorList>
    </citation>
    <scope>NUCLEOTIDE SEQUENCE [LARGE SCALE GENOMIC DNA]</scope>
    <source>
        <strain evidence="13 14">NBRC 108950</strain>
    </source>
</reference>
<comment type="caution">
    <text evidence="13">The sequence shown here is derived from an EMBL/GenBank/DDBJ whole genome shotgun (WGS) entry which is preliminary data.</text>
</comment>
<evidence type="ECO:0000256" key="5">
    <source>
        <dbReference type="ARBA" id="ARBA00022989"/>
    </source>
</evidence>
<feature type="transmembrane region" description="Helical" evidence="12">
    <location>
        <begin position="123"/>
        <end position="144"/>
    </location>
</feature>
<dbReference type="RefSeq" id="WP_218037481.1">
    <property type="nucleotide sequence ID" value="NZ_BKAJ01000101.1"/>
</dbReference>
<gene>
    <name evidence="12 13" type="primary">ctaA</name>
    <name evidence="13" type="ORF">RSO01_56600</name>
</gene>
<feature type="transmembrane region" description="Helical" evidence="12">
    <location>
        <begin position="278"/>
        <end position="296"/>
    </location>
</feature>
<keyword evidence="8 12" id="KW-0350">Heme biosynthesis</keyword>
<keyword evidence="5 12" id="KW-1133">Transmembrane helix</keyword>
<dbReference type="PANTHER" id="PTHR23289">
    <property type="entry name" value="CYTOCHROME C OXIDASE ASSEMBLY PROTEIN COX15"/>
    <property type="match status" value="1"/>
</dbReference>
<dbReference type="GO" id="GO:0006784">
    <property type="term" value="P:heme A biosynthetic process"/>
    <property type="evidence" value="ECO:0007669"/>
    <property type="project" value="UniProtKB-UniRule"/>
</dbReference>
<sequence length="340" mass="37489">MQPVPASVRNWLIVVAAMIFFMIVIGALTRLTESGLSMVEWRPVTGWLPPLSDTAWQAELQKYLSSPQGRLINRGFTIGEFREIFWLEYIHRLWGRLIGVVFALPLAWFWIRGQLSPALKPRLAALLVLGGLQGALGWAMVASGLIDRPSVSHYRLAGHLLLAVALYAYTVWLILELGPQAARRDEPRTRRDATILIGLLFVVLTWGALMAGLRAGAAHNTFPTMSGHWIPPGLFEQSPWWINFFENPTTIQFVHRWLAKLLVLGVLVMAWRARRAEAVLAAAMALIQLSLGIATILTGVEIAIATLHQAGAVILLTLVIVVRHRATSSRASPVSAIVGA</sequence>
<dbReference type="AlphaFoldDB" id="A0A512NHR2"/>
<accession>A0A512NHR2</accession>
<feature type="transmembrane region" description="Helical" evidence="12">
    <location>
        <begin position="156"/>
        <end position="175"/>
    </location>
</feature>
<protein>
    <recommendedName>
        <fullName evidence="12">Heme A synthase</fullName>
        <shortName evidence="12">HAS</shortName>
        <ecNumber evidence="12">1.17.99.9</ecNumber>
    </recommendedName>
    <alternativeName>
        <fullName evidence="12">Cytochrome aa3-controlling protein</fullName>
    </alternativeName>
</protein>
<feature type="transmembrane region" description="Helical" evidence="12">
    <location>
        <begin position="302"/>
        <end position="322"/>
    </location>
</feature>
<feature type="transmembrane region" description="Helical" evidence="12">
    <location>
        <begin position="93"/>
        <end position="111"/>
    </location>
</feature>
<keyword evidence="7 12" id="KW-0408">Iron</keyword>
<comment type="function">
    <text evidence="12">Catalyzes the conversion of heme O to heme A by two successive hydroxylations of the methyl group at C8. The first hydroxylation forms heme I, the second hydroxylation results in an unstable dihydroxymethyl group, which spontaneously dehydrates, resulting in the formyl group of heme A.</text>
</comment>
<evidence type="ECO:0000256" key="11">
    <source>
        <dbReference type="ARBA" id="ARBA00048044"/>
    </source>
</evidence>
<comment type="catalytic activity">
    <reaction evidence="11">
        <text>Fe(II)-heme o + 2 A + H2O = Fe(II)-heme a + 2 AH2</text>
        <dbReference type="Rhea" id="RHEA:63388"/>
        <dbReference type="ChEBI" id="CHEBI:13193"/>
        <dbReference type="ChEBI" id="CHEBI:15377"/>
        <dbReference type="ChEBI" id="CHEBI:17499"/>
        <dbReference type="ChEBI" id="CHEBI:60530"/>
        <dbReference type="ChEBI" id="CHEBI:61715"/>
        <dbReference type="EC" id="1.17.99.9"/>
    </reaction>
    <physiologicalReaction direction="left-to-right" evidence="11">
        <dbReference type="Rhea" id="RHEA:63389"/>
    </physiologicalReaction>
</comment>
<dbReference type="Proteomes" id="UP000321058">
    <property type="component" value="Unassembled WGS sequence"/>
</dbReference>
<dbReference type="InterPro" id="IPR023754">
    <property type="entry name" value="HemeA_Synthase_type2"/>
</dbReference>
<dbReference type="PANTHER" id="PTHR23289:SF2">
    <property type="entry name" value="CYTOCHROME C OXIDASE ASSEMBLY PROTEIN COX15 HOMOLOG"/>
    <property type="match status" value="1"/>
</dbReference>
<comment type="subunit">
    <text evidence="12">Interacts with CtaB.</text>
</comment>
<evidence type="ECO:0000256" key="9">
    <source>
        <dbReference type="ARBA" id="ARBA00023136"/>
    </source>
</evidence>
<feature type="transmembrane region" description="Helical" evidence="12">
    <location>
        <begin position="195"/>
        <end position="217"/>
    </location>
</feature>
<dbReference type="GO" id="GO:0046872">
    <property type="term" value="F:metal ion binding"/>
    <property type="evidence" value="ECO:0007669"/>
    <property type="project" value="UniProtKB-KW"/>
</dbReference>
<evidence type="ECO:0000256" key="7">
    <source>
        <dbReference type="ARBA" id="ARBA00023004"/>
    </source>
</evidence>
<feature type="transmembrane region" description="Helical" evidence="12">
    <location>
        <begin position="253"/>
        <end position="271"/>
    </location>
</feature>
<evidence type="ECO:0000256" key="2">
    <source>
        <dbReference type="ARBA" id="ARBA00004141"/>
    </source>
</evidence>
<dbReference type="InterPro" id="IPR003780">
    <property type="entry name" value="COX15/CtaA_fam"/>
</dbReference>
<keyword evidence="14" id="KW-1185">Reference proteome</keyword>
<proteinExistence type="inferred from homology"/>
<evidence type="ECO:0000256" key="12">
    <source>
        <dbReference type="HAMAP-Rule" id="MF_01665"/>
    </source>
</evidence>
<dbReference type="GO" id="GO:0016653">
    <property type="term" value="F:oxidoreductase activity, acting on NAD(P)H, heme protein as acceptor"/>
    <property type="evidence" value="ECO:0007669"/>
    <property type="project" value="TreeGrafter"/>
</dbReference>
<dbReference type="UniPathway" id="UPA00269">
    <property type="reaction ID" value="UER00713"/>
</dbReference>
<comment type="subcellular location">
    <subcellularLocation>
        <location evidence="12">Cell membrane</location>
        <topology evidence="12">Multi-pass membrane protein</topology>
    </subcellularLocation>
    <subcellularLocation>
        <location evidence="2">Membrane</location>
        <topology evidence="2">Multi-pass membrane protein</topology>
    </subcellularLocation>
</comment>
<keyword evidence="4 12" id="KW-0479">Metal-binding</keyword>
<organism evidence="13 14">
    <name type="scientific">Reyranella soli</name>
    <dbReference type="NCBI Taxonomy" id="1230389"/>
    <lineage>
        <taxon>Bacteria</taxon>
        <taxon>Pseudomonadati</taxon>
        <taxon>Pseudomonadota</taxon>
        <taxon>Alphaproteobacteria</taxon>
        <taxon>Hyphomicrobiales</taxon>
        <taxon>Reyranellaceae</taxon>
        <taxon>Reyranella</taxon>
    </lineage>
</organism>
<dbReference type="GO" id="GO:0120547">
    <property type="term" value="F:heme A synthase activity"/>
    <property type="evidence" value="ECO:0007669"/>
    <property type="project" value="UniProtKB-EC"/>
</dbReference>
<comment type="similarity">
    <text evidence="12">Belongs to the COX15/CtaA family. Type 2 subfamily.</text>
</comment>
<comment type="cofactor">
    <cofactor evidence="1 12">
        <name>heme b</name>
        <dbReference type="ChEBI" id="CHEBI:60344"/>
    </cofactor>
</comment>
<evidence type="ECO:0000313" key="14">
    <source>
        <dbReference type="Proteomes" id="UP000321058"/>
    </source>
</evidence>
<dbReference type="HAMAP" id="MF_01665">
    <property type="entry name" value="HemeA_synth_type2"/>
    <property type="match status" value="1"/>
</dbReference>
<evidence type="ECO:0000256" key="10">
    <source>
        <dbReference type="ARBA" id="ARBA00044501"/>
    </source>
</evidence>
<comment type="pathway">
    <text evidence="10 12">Porphyrin-containing compound metabolism; heme A biosynthesis; heme A from heme O: step 1/1.</text>
</comment>
<dbReference type="GO" id="GO:0005886">
    <property type="term" value="C:plasma membrane"/>
    <property type="evidence" value="ECO:0007669"/>
    <property type="project" value="UniProtKB-SubCell"/>
</dbReference>
<dbReference type="EC" id="1.17.99.9" evidence="12"/>
<feature type="transmembrane region" description="Helical" evidence="12">
    <location>
        <begin position="12"/>
        <end position="31"/>
    </location>
</feature>
<keyword evidence="12" id="KW-1003">Cell membrane</keyword>
<feature type="binding site" description="axial binding residue" evidence="12">
    <location>
        <position position="308"/>
    </location>
    <ligand>
        <name>heme</name>
        <dbReference type="ChEBI" id="CHEBI:30413"/>
    </ligand>
    <ligandPart>
        <name>Fe</name>
        <dbReference type="ChEBI" id="CHEBI:18248"/>
    </ligandPart>
</feature>
<evidence type="ECO:0000256" key="8">
    <source>
        <dbReference type="ARBA" id="ARBA00023133"/>
    </source>
</evidence>